<reference evidence="2" key="1">
    <citation type="submission" date="2020-11" db="EMBL/GenBank/DDBJ databases">
        <authorList>
            <person name="Whitehead M."/>
        </authorList>
    </citation>
    <scope>NUCLEOTIDE SEQUENCE</scope>
    <source>
        <strain evidence="2">EGII</strain>
    </source>
</reference>
<organism evidence="2 3">
    <name type="scientific">Ceratitis capitata</name>
    <name type="common">Mediterranean fruit fly</name>
    <name type="synonym">Tephritis capitata</name>
    <dbReference type="NCBI Taxonomy" id="7213"/>
    <lineage>
        <taxon>Eukaryota</taxon>
        <taxon>Metazoa</taxon>
        <taxon>Ecdysozoa</taxon>
        <taxon>Arthropoda</taxon>
        <taxon>Hexapoda</taxon>
        <taxon>Insecta</taxon>
        <taxon>Pterygota</taxon>
        <taxon>Neoptera</taxon>
        <taxon>Endopterygota</taxon>
        <taxon>Diptera</taxon>
        <taxon>Brachycera</taxon>
        <taxon>Muscomorpha</taxon>
        <taxon>Tephritoidea</taxon>
        <taxon>Tephritidae</taxon>
        <taxon>Ceratitis</taxon>
        <taxon>Ceratitis</taxon>
    </lineage>
</organism>
<gene>
    <name evidence="2" type="ORF">CCAP1982_LOCUS13988</name>
</gene>
<name>A0A811V3M2_CERCA</name>
<evidence type="ECO:0000313" key="3">
    <source>
        <dbReference type="Proteomes" id="UP000606786"/>
    </source>
</evidence>
<dbReference type="Proteomes" id="UP000606786">
    <property type="component" value="Unassembled WGS sequence"/>
</dbReference>
<protein>
    <submittedName>
        <fullName evidence="2">(Mediterranean fruit fly) hypothetical protein</fullName>
    </submittedName>
</protein>
<accession>A0A811V3M2</accession>
<dbReference type="AlphaFoldDB" id="A0A811V3M2"/>
<evidence type="ECO:0000256" key="1">
    <source>
        <dbReference type="SAM" id="MobiDB-lite"/>
    </source>
</evidence>
<feature type="region of interest" description="Disordered" evidence="1">
    <location>
        <begin position="55"/>
        <end position="75"/>
    </location>
</feature>
<proteinExistence type="predicted"/>
<sequence length="75" mass="8353">MARCLMAAERSDVLRTDAKLTHRTIVSVGFSNNQAGLFKNAVFPAVLTENQCFQQDGDDERSNQGQNQVIIHSKM</sequence>
<comment type="caution">
    <text evidence="2">The sequence shown here is derived from an EMBL/GenBank/DDBJ whole genome shotgun (WGS) entry which is preliminary data.</text>
</comment>
<dbReference type="EMBL" id="CAJHJT010000034">
    <property type="protein sequence ID" value="CAD7005630.1"/>
    <property type="molecule type" value="Genomic_DNA"/>
</dbReference>
<feature type="compositionally biased region" description="Polar residues" evidence="1">
    <location>
        <begin position="63"/>
        <end position="75"/>
    </location>
</feature>
<evidence type="ECO:0000313" key="2">
    <source>
        <dbReference type="EMBL" id="CAD7005630.1"/>
    </source>
</evidence>
<keyword evidence="3" id="KW-1185">Reference proteome</keyword>